<comment type="function">
    <text evidence="11">Catalyzes the formation of CDP-2,3-bis-(O-geranylgeranyl)-sn-glycerol (CDP-archaeol) from 2,3-bis-(O-geranylgeranyl)-sn-glycerol 1-phosphate (DGGGP) and CTP. This reaction is the third ether-bond-formation step in the biosynthesis of archaeal membrane lipids.</text>
</comment>
<dbReference type="HOGENOM" id="CLU_105710_0_0_2"/>
<dbReference type="GO" id="GO:0005886">
    <property type="term" value="C:plasma membrane"/>
    <property type="evidence" value="ECO:0007669"/>
    <property type="project" value="UniProtKB-SubCell"/>
</dbReference>
<evidence type="ECO:0000256" key="9">
    <source>
        <dbReference type="ARBA" id="ARBA00023209"/>
    </source>
</evidence>
<dbReference type="InterPro" id="IPR002726">
    <property type="entry name" value="CarS_archaea"/>
</dbReference>
<comment type="cofactor">
    <cofactor evidence="11">
        <name>Mg(2+)</name>
        <dbReference type="ChEBI" id="CHEBI:18420"/>
    </cofactor>
</comment>
<gene>
    <name evidence="11" type="primary">carS</name>
    <name evidence="12" type="ORF">MetMK1DRAFT_00031010</name>
</gene>
<keyword evidence="4 11" id="KW-0812">Transmembrane</keyword>
<evidence type="ECO:0000256" key="7">
    <source>
        <dbReference type="ARBA" id="ARBA00023098"/>
    </source>
</evidence>
<name>H2C932_9CREN</name>
<dbReference type="Pfam" id="PF01864">
    <property type="entry name" value="CarS-like"/>
    <property type="match status" value="1"/>
</dbReference>
<keyword evidence="5 11" id="KW-0460">Magnesium</keyword>
<dbReference type="GO" id="GO:0043338">
    <property type="term" value="F:CDP-2,3-bis-(O-geranylgeranyl)-sn-glycerol synthase activity"/>
    <property type="evidence" value="ECO:0007669"/>
    <property type="project" value="UniProtKB-EC"/>
</dbReference>
<reference evidence="12 13" key="1">
    <citation type="submission" date="2012-01" db="EMBL/GenBank/DDBJ databases">
        <title>Improved High-Quality Draft sequence of Metallosphaera yellowstonensis MK1.</title>
        <authorList>
            <consortium name="US DOE Joint Genome Institute"/>
            <person name="Lucas S."/>
            <person name="Han J."/>
            <person name="Cheng J.-F."/>
            <person name="Goodwin L."/>
            <person name="Pitluck S."/>
            <person name="Peters L."/>
            <person name="Teshima H."/>
            <person name="Detter J.C."/>
            <person name="Han C."/>
            <person name="Tapia R."/>
            <person name="Land M."/>
            <person name="Hauser L."/>
            <person name="Kyrpides N."/>
            <person name="Kozubal M."/>
            <person name="Macur R.E."/>
            <person name="Jay Z."/>
            <person name="Inskeep W."/>
            <person name="Woyke T."/>
        </authorList>
    </citation>
    <scope>NUCLEOTIDE SEQUENCE [LARGE SCALE GENOMIC DNA]</scope>
    <source>
        <strain evidence="12 13">MK1</strain>
    </source>
</reference>
<protein>
    <recommendedName>
        <fullName evidence="11">CDP-archaeol synthase</fullName>
        <ecNumber evidence="11">2.7.7.67</ecNumber>
    </recommendedName>
    <alternativeName>
        <fullName evidence="11">CDP-2,3-bis-(O-geranylgeranyl)-sn-glycerol synthase</fullName>
    </alternativeName>
</protein>
<dbReference type="AlphaFoldDB" id="H2C932"/>
<feature type="transmembrane region" description="Helical" evidence="11">
    <location>
        <begin position="136"/>
        <end position="158"/>
    </location>
</feature>
<comment type="catalytic activity">
    <reaction evidence="11">
        <text>2,3-bis-O-(geranylgeranyl)-sn-glycerol 1-phosphate + CTP + H(+) = CDP-2,3-bis-O-(geranylgeranyl)-sn-glycerol + diphosphate</text>
        <dbReference type="Rhea" id="RHEA:25690"/>
        <dbReference type="ChEBI" id="CHEBI:15378"/>
        <dbReference type="ChEBI" id="CHEBI:33019"/>
        <dbReference type="ChEBI" id="CHEBI:37563"/>
        <dbReference type="ChEBI" id="CHEBI:58837"/>
        <dbReference type="ChEBI" id="CHEBI:58838"/>
        <dbReference type="EC" id="2.7.7.67"/>
    </reaction>
</comment>
<comment type="pathway">
    <text evidence="11">Membrane lipid metabolism; glycerophospholipid metabolism.</text>
</comment>
<evidence type="ECO:0000313" key="13">
    <source>
        <dbReference type="Proteomes" id="UP000003980"/>
    </source>
</evidence>
<evidence type="ECO:0000256" key="6">
    <source>
        <dbReference type="ARBA" id="ARBA00022989"/>
    </source>
</evidence>
<dbReference type="NCBIfam" id="NF003114">
    <property type="entry name" value="PRK04032.1"/>
    <property type="match status" value="1"/>
</dbReference>
<dbReference type="PANTHER" id="PTHR39650">
    <property type="entry name" value="CDP-ARCHAEOL SYNTHASE"/>
    <property type="match status" value="1"/>
</dbReference>
<keyword evidence="1 11" id="KW-1003">Cell membrane</keyword>
<dbReference type="EC" id="2.7.7.67" evidence="11"/>
<evidence type="ECO:0000256" key="11">
    <source>
        <dbReference type="HAMAP-Rule" id="MF_01117"/>
    </source>
</evidence>
<dbReference type="EMBL" id="JH597770">
    <property type="protein sequence ID" value="EHP68658.1"/>
    <property type="molecule type" value="Genomic_DNA"/>
</dbReference>
<evidence type="ECO:0000256" key="10">
    <source>
        <dbReference type="ARBA" id="ARBA00023264"/>
    </source>
</evidence>
<keyword evidence="7 11" id="KW-0443">Lipid metabolism</keyword>
<dbReference type="HAMAP" id="MF_01117">
    <property type="entry name" value="CDP_archaeol_synth"/>
    <property type="match status" value="1"/>
</dbReference>
<dbReference type="STRING" id="671065.MetMK1DRAFT_00031010"/>
<organism evidence="12 13">
    <name type="scientific">Metallosphaera yellowstonensis MK1</name>
    <dbReference type="NCBI Taxonomy" id="671065"/>
    <lineage>
        <taxon>Archaea</taxon>
        <taxon>Thermoproteota</taxon>
        <taxon>Thermoprotei</taxon>
        <taxon>Sulfolobales</taxon>
        <taxon>Sulfolobaceae</taxon>
        <taxon>Metallosphaera</taxon>
    </lineage>
</organism>
<keyword evidence="2 11" id="KW-0444">Lipid biosynthesis</keyword>
<comment type="similarity">
    <text evidence="11">Belongs to the CDP-archaeol synthase family.</text>
</comment>
<evidence type="ECO:0000256" key="3">
    <source>
        <dbReference type="ARBA" id="ARBA00022679"/>
    </source>
</evidence>
<keyword evidence="8 11" id="KW-0472">Membrane</keyword>
<keyword evidence="6 11" id="KW-1133">Transmembrane helix</keyword>
<dbReference type="PANTHER" id="PTHR39650:SF1">
    <property type="entry name" value="CDP-ARCHAEOL SYNTHASE"/>
    <property type="match status" value="1"/>
</dbReference>
<dbReference type="InterPro" id="IPR032690">
    <property type="entry name" value="CarS"/>
</dbReference>
<keyword evidence="10 11" id="KW-1208">Phospholipid metabolism</keyword>
<proteinExistence type="inferred from homology"/>
<dbReference type="GO" id="GO:0046474">
    <property type="term" value="P:glycerophospholipid biosynthetic process"/>
    <property type="evidence" value="ECO:0007669"/>
    <property type="project" value="UniProtKB-UniRule"/>
</dbReference>
<keyword evidence="3 11" id="KW-0808">Transferase</keyword>
<evidence type="ECO:0000256" key="5">
    <source>
        <dbReference type="ARBA" id="ARBA00022842"/>
    </source>
</evidence>
<evidence type="ECO:0000256" key="8">
    <source>
        <dbReference type="ARBA" id="ARBA00023136"/>
    </source>
</evidence>
<keyword evidence="9 11" id="KW-0594">Phospholipid biosynthesis</keyword>
<evidence type="ECO:0000256" key="2">
    <source>
        <dbReference type="ARBA" id="ARBA00022516"/>
    </source>
</evidence>
<keyword evidence="13" id="KW-1185">Reference proteome</keyword>
<dbReference type="UniPathway" id="UPA00940"/>
<feature type="transmembrane region" description="Helical" evidence="11">
    <location>
        <begin position="53"/>
        <end position="73"/>
    </location>
</feature>
<accession>H2C932</accession>
<comment type="subcellular location">
    <subcellularLocation>
        <location evidence="11">Cell membrane</location>
        <topology evidence="11">Multi-pass membrane protein</topology>
    </subcellularLocation>
</comment>
<dbReference type="eggNOG" id="arCOG04106">
    <property type="taxonomic scope" value="Archaea"/>
</dbReference>
<dbReference type="Proteomes" id="UP000003980">
    <property type="component" value="Unassembled WGS sequence"/>
</dbReference>
<sequence>MQLNLIELGLAVIYYLPAFMANGSGPLVRNGTPIDGGRVTWDGRRVLGDGKTYEGLILALTYGTTVGVVISSFLGSEWILISFLESVGAMLGDMLGAFIKRRLSIPRGGRAIGLDQLDFILGSTVLGYAGGLRVSLIQFLFICLFAFVMHLGTNFLAYRLKIKSVPW</sequence>
<evidence type="ECO:0000313" key="12">
    <source>
        <dbReference type="EMBL" id="EHP68658.1"/>
    </source>
</evidence>
<evidence type="ECO:0000256" key="1">
    <source>
        <dbReference type="ARBA" id="ARBA00022475"/>
    </source>
</evidence>
<evidence type="ECO:0000256" key="4">
    <source>
        <dbReference type="ARBA" id="ARBA00022692"/>
    </source>
</evidence>